<feature type="signal peptide" evidence="6">
    <location>
        <begin position="1"/>
        <end position="20"/>
    </location>
</feature>
<keyword evidence="2" id="KW-0378">Hydrolase</keyword>
<dbReference type="Pfam" id="PF00082">
    <property type="entry name" value="Peptidase_S8"/>
    <property type="match status" value="1"/>
</dbReference>
<evidence type="ECO:0000256" key="2">
    <source>
        <dbReference type="ARBA" id="ARBA00022801"/>
    </source>
</evidence>
<name>A0ABS7RVB1_9ENTR</name>
<protein>
    <submittedName>
        <fullName evidence="8">Serine protease</fullName>
    </submittedName>
</protein>
<keyword evidence="3" id="KW-0720">Serine protease</keyword>
<reference evidence="8 9" key="1">
    <citation type="submission" date="2020-11" db="EMBL/GenBank/DDBJ databases">
        <title>Draft Genome of Enterobacter sp. strain EMC7.</title>
        <authorList>
            <person name="Barman P."/>
            <person name="Sinha S."/>
            <person name="Sen S."/>
            <person name="Chakraborty R."/>
        </authorList>
    </citation>
    <scope>NUCLEOTIDE SEQUENCE [LARGE SCALE GENOMIC DNA]</scope>
    <source>
        <strain evidence="8 9">EMC7</strain>
    </source>
</reference>
<evidence type="ECO:0000256" key="3">
    <source>
        <dbReference type="ARBA" id="ARBA00022825"/>
    </source>
</evidence>
<dbReference type="GO" id="GO:0008233">
    <property type="term" value="F:peptidase activity"/>
    <property type="evidence" value="ECO:0007669"/>
    <property type="project" value="UniProtKB-KW"/>
</dbReference>
<evidence type="ECO:0000256" key="6">
    <source>
        <dbReference type="SAM" id="SignalP"/>
    </source>
</evidence>
<dbReference type="InterPro" id="IPR023828">
    <property type="entry name" value="Peptidase_S8_Ser-AS"/>
</dbReference>
<keyword evidence="6" id="KW-0732">Signal</keyword>
<evidence type="ECO:0000256" key="1">
    <source>
        <dbReference type="ARBA" id="ARBA00022670"/>
    </source>
</evidence>
<keyword evidence="9" id="KW-1185">Reference proteome</keyword>
<dbReference type="PROSITE" id="PS51892">
    <property type="entry name" value="SUBTILASE"/>
    <property type="match status" value="1"/>
</dbReference>
<dbReference type="InterPro" id="IPR036852">
    <property type="entry name" value="Peptidase_S8/S53_dom_sf"/>
</dbReference>
<dbReference type="InterPro" id="IPR003610">
    <property type="entry name" value="CBM5/12"/>
</dbReference>
<dbReference type="InterPro" id="IPR000209">
    <property type="entry name" value="Peptidase_S8/S53_dom"/>
</dbReference>
<dbReference type="Gene3D" id="3.40.50.200">
    <property type="entry name" value="Peptidase S8/S53 domain"/>
    <property type="match status" value="1"/>
</dbReference>
<dbReference type="Proteomes" id="UP000706580">
    <property type="component" value="Unassembled WGS sequence"/>
</dbReference>
<sequence length="660" mass="70494">MKKSILSLLICAAVTSSAWAETAPQAELAQTGESYVAIVVKLKPSKPLLKSTSTPATTTASKLTLSDPTLVPTTMFRSNNLRSSQSDELSELNARYGFDRYLRIELPENKSTDKAYINSVIAELEQNQNIELVYPETLPVSLDKYNKDEGQTQPLLTSSLQNNVGDAAVPDFRQLQDYAKSPTDKRQGYYMGGVNRDSVNQYAGNAGDGVTIISMENYIWNTSHINLPTPALTKGDSRYRVGDDHDTASVGIMAAKDIGAGVRGLSWKSRVGFSAWQYNNLYNMIPLLKAGDVVQMGMQTGGGEITGCNTNACYVPQENVQSYYDIIKALTDKGVYVIEAAGNGSVNLDHPAFNGKFDVNTRDSGAIIAGAFCAKDGKKAYFTTYGSRVTSSSWGCWDVATTGGGDLYKSTNAEYTATFSGTSSANPIIAGVVASLSGIAQAHGITVTPVQMRQILQETGTPLAGDNSSKIGTQPDMERAVARILALKDGDKVLPAPTAAAGADHTMVSPTTGVSTYPLDGSQSLNAKSFTWSVTKGSGTFWLQEKLNGSLVSSVNNAHAYAVIPANTEGEVTYTLTTTGEDGRTAQDSMTIKVSKPAAPASDVAAYNPKIAYPKKCTKVSHNGKIWFNQWYVNPGQEEPGKGGTWGAWREQGASGNSCK</sequence>
<feature type="domain" description="Chitin-binding type-3" evidence="7">
    <location>
        <begin position="604"/>
        <end position="652"/>
    </location>
</feature>
<evidence type="ECO:0000256" key="5">
    <source>
        <dbReference type="SAM" id="MobiDB-lite"/>
    </source>
</evidence>
<keyword evidence="1 8" id="KW-0645">Protease</keyword>
<dbReference type="Gene3D" id="2.10.10.20">
    <property type="entry name" value="Carbohydrate-binding module superfamily 5/12"/>
    <property type="match status" value="1"/>
</dbReference>
<evidence type="ECO:0000256" key="4">
    <source>
        <dbReference type="PROSITE-ProRule" id="PRU01240"/>
    </source>
</evidence>
<dbReference type="RefSeq" id="WP_223074596.1">
    <property type="nucleotide sequence ID" value="NZ_JADMNK010000004.1"/>
</dbReference>
<evidence type="ECO:0000259" key="7">
    <source>
        <dbReference type="SMART" id="SM00495"/>
    </source>
</evidence>
<proteinExistence type="inferred from homology"/>
<dbReference type="GO" id="GO:0006508">
    <property type="term" value="P:proteolysis"/>
    <property type="evidence" value="ECO:0007669"/>
    <property type="project" value="UniProtKB-KW"/>
</dbReference>
<comment type="caution">
    <text evidence="4">Lacks conserved residue(s) required for the propagation of feature annotation.</text>
</comment>
<accession>A0ABS7RVB1</accession>
<dbReference type="SUPFAM" id="SSF52743">
    <property type="entry name" value="Subtilisin-like"/>
    <property type="match status" value="1"/>
</dbReference>
<feature type="region of interest" description="Disordered" evidence="5">
    <location>
        <begin position="639"/>
        <end position="660"/>
    </location>
</feature>
<dbReference type="Gene3D" id="2.60.40.10">
    <property type="entry name" value="Immunoglobulins"/>
    <property type="match status" value="1"/>
</dbReference>
<feature type="chain" id="PRO_5046622895" evidence="6">
    <location>
        <begin position="21"/>
        <end position="660"/>
    </location>
</feature>
<evidence type="ECO:0000313" key="9">
    <source>
        <dbReference type="Proteomes" id="UP000706580"/>
    </source>
</evidence>
<dbReference type="InterPro" id="IPR013783">
    <property type="entry name" value="Ig-like_fold"/>
</dbReference>
<gene>
    <name evidence="8" type="ORF">ITX56_10630</name>
</gene>
<dbReference type="SMART" id="SM00495">
    <property type="entry name" value="ChtBD3"/>
    <property type="match status" value="1"/>
</dbReference>
<dbReference type="PROSITE" id="PS00138">
    <property type="entry name" value="SUBTILASE_SER"/>
    <property type="match status" value="1"/>
</dbReference>
<dbReference type="EMBL" id="JADMNK010000004">
    <property type="protein sequence ID" value="MBZ0058255.1"/>
    <property type="molecule type" value="Genomic_DNA"/>
</dbReference>
<organism evidence="8 9">
    <name type="scientific">Leclercia barmai</name>
    <dbReference type="NCBI Taxonomy" id="2785629"/>
    <lineage>
        <taxon>Bacteria</taxon>
        <taxon>Pseudomonadati</taxon>
        <taxon>Pseudomonadota</taxon>
        <taxon>Gammaproteobacteria</taxon>
        <taxon>Enterobacterales</taxon>
        <taxon>Enterobacteriaceae</taxon>
        <taxon>Leclercia</taxon>
    </lineage>
</organism>
<comment type="caution">
    <text evidence="8">The sequence shown here is derived from an EMBL/GenBank/DDBJ whole genome shotgun (WGS) entry which is preliminary data.</text>
</comment>
<evidence type="ECO:0000313" key="8">
    <source>
        <dbReference type="EMBL" id="MBZ0058255.1"/>
    </source>
</evidence>
<comment type="similarity">
    <text evidence="4">Belongs to the peptidase S8 family.</text>
</comment>